<feature type="region of interest" description="Disordered" evidence="1">
    <location>
        <begin position="1"/>
        <end position="28"/>
    </location>
</feature>
<feature type="compositionally biased region" description="Gly residues" evidence="1">
    <location>
        <begin position="13"/>
        <end position="28"/>
    </location>
</feature>
<gene>
    <name evidence="2" type="ORF">GBM95_05635</name>
</gene>
<dbReference type="EMBL" id="WEHX01000027">
    <property type="protein sequence ID" value="KAB7660700.1"/>
    <property type="molecule type" value="Genomic_DNA"/>
</dbReference>
<proteinExistence type="predicted"/>
<dbReference type="RefSeq" id="WP_152158198.1">
    <property type="nucleotide sequence ID" value="NZ_WEHX01000027.1"/>
</dbReference>
<sequence length="201" mass="21567">MPANKTNPKARPGRGGYRMGAGRKPGWGEGLTKTIQVCVTPAQAEAFRTAGGPKWLRAELELRKLSDRRESFIDAARGAGIELGGLALQSFPVRSGPPDPAFADCAKSGTLRLSDLIEKNAGHTLFLFAPDEALQEAGIDAGDLLVVNAHPDQVEGLDRLEERLMLLETEAGDAIARRSPSSLAEDERILGLLQYIVKPAK</sequence>
<evidence type="ECO:0000256" key="1">
    <source>
        <dbReference type="SAM" id="MobiDB-lite"/>
    </source>
</evidence>
<organism evidence="2 3">
    <name type="scientific">Sutterella seckii</name>
    <dbReference type="NCBI Taxonomy" id="1944635"/>
    <lineage>
        <taxon>Bacteria</taxon>
        <taxon>Pseudomonadati</taxon>
        <taxon>Pseudomonadota</taxon>
        <taxon>Betaproteobacteria</taxon>
        <taxon>Burkholderiales</taxon>
        <taxon>Sutterellaceae</taxon>
        <taxon>Sutterella</taxon>
    </lineage>
</organism>
<protein>
    <submittedName>
        <fullName evidence="2">Uncharacterized protein</fullName>
    </submittedName>
</protein>
<dbReference type="AlphaFoldDB" id="A0A6I1EQR1"/>
<evidence type="ECO:0000313" key="3">
    <source>
        <dbReference type="Proteomes" id="UP000430564"/>
    </source>
</evidence>
<accession>A0A6I1EQR1</accession>
<evidence type="ECO:0000313" key="2">
    <source>
        <dbReference type="EMBL" id="KAB7660700.1"/>
    </source>
</evidence>
<comment type="caution">
    <text evidence="2">The sequence shown here is derived from an EMBL/GenBank/DDBJ whole genome shotgun (WGS) entry which is preliminary data.</text>
</comment>
<name>A0A6I1EQR1_9BURK</name>
<dbReference type="Proteomes" id="UP000430564">
    <property type="component" value="Unassembled WGS sequence"/>
</dbReference>
<reference evidence="2 3" key="1">
    <citation type="submission" date="2019-10" db="EMBL/GenBank/DDBJ databases">
        <title>Genome diversity of Sutterella seckii.</title>
        <authorList>
            <person name="Chaplin A.V."/>
            <person name="Sokolova S.R."/>
            <person name="Mosin K.A."/>
            <person name="Ivanova E.L."/>
            <person name="Kochetkova T.O."/>
            <person name="Goltsov A.Y."/>
            <person name="Trofimov D.Y."/>
            <person name="Efimov B.A."/>
        </authorList>
    </citation>
    <scope>NUCLEOTIDE SEQUENCE [LARGE SCALE GENOMIC DNA]</scope>
    <source>
        <strain evidence="2 3">ASD393</strain>
    </source>
</reference>
<dbReference type="OrthoDB" id="8913787at2"/>